<name>A0AA86QW69_9EUKA</name>
<sequence length="163" mass="19010">MSVEHFKALFGQIPPQKDEFAHAPNYSRLQFDLPQGPSTHSYLGIYQEPIHAKKINNTNRNTIINNYAENITTCVQYTIAHKNFHRPLKNKIEPVVKLLDHSYENKIGPGTYDIQKSNKYLQTEKSAFIPKETRNVVKEKKIHRGKDASEELRKKLALPWRVW</sequence>
<dbReference type="EMBL" id="CAXDID020000033">
    <property type="protein sequence ID" value="CAL5995319.1"/>
    <property type="molecule type" value="Genomic_DNA"/>
</dbReference>
<gene>
    <name evidence="3" type="ORF">HINF_LOCUS13971</name>
    <name evidence="4" type="ORF">HINF_LOCUS13972</name>
    <name evidence="1" type="ORF">HINF_LOCUS48488</name>
    <name evidence="2" type="ORF">HINF_LOCUS48489</name>
</gene>
<evidence type="ECO:0000313" key="3">
    <source>
        <dbReference type="EMBL" id="CAL5995317.1"/>
    </source>
</evidence>
<comment type="caution">
    <text evidence="1">The sequence shown here is derived from an EMBL/GenBank/DDBJ whole genome shotgun (WGS) entry which is preliminary data.</text>
</comment>
<dbReference type="Proteomes" id="UP001642409">
    <property type="component" value="Unassembled WGS sequence"/>
</dbReference>
<dbReference type="EMBL" id="CAXDID020000033">
    <property type="protein sequence ID" value="CAL5995317.1"/>
    <property type="molecule type" value="Genomic_DNA"/>
</dbReference>
<keyword evidence="5" id="KW-1185">Reference proteome</keyword>
<reference evidence="1" key="1">
    <citation type="submission" date="2023-06" db="EMBL/GenBank/DDBJ databases">
        <authorList>
            <person name="Kurt Z."/>
        </authorList>
    </citation>
    <scope>NUCLEOTIDE SEQUENCE</scope>
</reference>
<dbReference type="EMBL" id="CATOUU010000937">
    <property type="protein sequence ID" value="CAI9960843.1"/>
    <property type="molecule type" value="Genomic_DNA"/>
</dbReference>
<evidence type="ECO:0000313" key="4">
    <source>
        <dbReference type="EMBL" id="CAL5995319.1"/>
    </source>
</evidence>
<protein>
    <submittedName>
        <fullName evidence="3">Hypothetical_protein</fullName>
    </submittedName>
</protein>
<reference evidence="3 5" key="2">
    <citation type="submission" date="2024-07" db="EMBL/GenBank/DDBJ databases">
        <authorList>
            <person name="Akdeniz Z."/>
        </authorList>
    </citation>
    <scope>NUCLEOTIDE SEQUENCE [LARGE SCALE GENOMIC DNA]</scope>
</reference>
<accession>A0AA86QW69</accession>
<evidence type="ECO:0000313" key="2">
    <source>
        <dbReference type="EMBL" id="CAI9960844.1"/>
    </source>
</evidence>
<proteinExistence type="predicted"/>
<dbReference type="AlphaFoldDB" id="A0AA86QW69"/>
<dbReference type="EMBL" id="CATOUU010000937">
    <property type="protein sequence ID" value="CAI9960844.1"/>
    <property type="molecule type" value="Genomic_DNA"/>
</dbReference>
<evidence type="ECO:0000313" key="5">
    <source>
        <dbReference type="Proteomes" id="UP001642409"/>
    </source>
</evidence>
<organism evidence="1">
    <name type="scientific">Hexamita inflata</name>
    <dbReference type="NCBI Taxonomy" id="28002"/>
    <lineage>
        <taxon>Eukaryota</taxon>
        <taxon>Metamonada</taxon>
        <taxon>Diplomonadida</taxon>
        <taxon>Hexamitidae</taxon>
        <taxon>Hexamitinae</taxon>
        <taxon>Hexamita</taxon>
    </lineage>
</organism>
<evidence type="ECO:0000313" key="1">
    <source>
        <dbReference type="EMBL" id="CAI9960843.1"/>
    </source>
</evidence>